<dbReference type="Gene3D" id="3.40.710.10">
    <property type="entry name" value="DD-peptidase/beta-lactamase superfamily"/>
    <property type="match status" value="1"/>
</dbReference>
<dbReference type="PANTHER" id="PTHR43283:SF3">
    <property type="entry name" value="BETA-LACTAMASE FAMILY PROTEIN (AFU_ORTHOLOGUE AFUA_5G07500)"/>
    <property type="match status" value="1"/>
</dbReference>
<dbReference type="SUPFAM" id="SSF56601">
    <property type="entry name" value="beta-lactamase/transpeptidase-like"/>
    <property type="match status" value="1"/>
</dbReference>
<evidence type="ECO:0000313" key="2">
    <source>
        <dbReference type="EMBL" id="KAJ5354590.1"/>
    </source>
</evidence>
<dbReference type="InterPro" id="IPR050789">
    <property type="entry name" value="Diverse_Enzym_Activities"/>
</dbReference>
<dbReference type="InterPro" id="IPR001466">
    <property type="entry name" value="Beta-lactam-related"/>
</dbReference>
<evidence type="ECO:0000259" key="1">
    <source>
        <dbReference type="Pfam" id="PF00144"/>
    </source>
</evidence>
<proteinExistence type="predicted"/>
<comment type="caution">
    <text evidence="2">The sequence shown here is derived from an EMBL/GenBank/DDBJ whole genome shotgun (WGS) entry which is preliminary data.</text>
</comment>
<name>A0A9W9R6L2_PENBR</name>
<gene>
    <name evidence="2" type="ORF">N7541_005634</name>
</gene>
<dbReference type="PANTHER" id="PTHR43283">
    <property type="entry name" value="BETA-LACTAMASE-RELATED"/>
    <property type="match status" value="1"/>
</dbReference>
<accession>A0A9W9R6L2</accession>
<dbReference type="EMBL" id="JAPZBR010000004">
    <property type="protein sequence ID" value="KAJ5354590.1"/>
    <property type="molecule type" value="Genomic_DNA"/>
</dbReference>
<organism evidence="2 3">
    <name type="scientific">Penicillium brevicompactum</name>
    <dbReference type="NCBI Taxonomy" id="5074"/>
    <lineage>
        <taxon>Eukaryota</taxon>
        <taxon>Fungi</taxon>
        <taxon>Dikarya</taxon>
        <taxon>Ascomycota</taxon>
        <taxon>Pezizomycotina</taxon>
        <taxon>Eurotiomycetes</taxon>
        <taxon>Eurotiomycetidae</taxon>
        <taxon>Eurotiales</taxon>
        <taxon>Aspergillaceae</taxon>
        <taxon>Penicillium</taxon>
    </lineage>
</organism>
<reference evidence="2" key="1">
    <citation type="submission" date="2022-12" db="EMBL/GenBank/DDBJ databases">
        <authorList>
            <person name="Petersen C."/>
        </authorList>
    </citation>
    <scope>NUCLEOTIDE SEQUENCE</scope>
    <source>
        <strain evidence="2">IBT 35675</strain>
    </source>
</reference>
<evidence type="ECO:0000313" key="3">
    <source>
        <dbReference type="Proteomes" id="UP001148299"/>
    </source>
</evidence>
<sequence length="431" mass="47284">MGSLPTTTIETLKGRIDSACGNPDKVLPGAAVAVVGKDGNLLFSHAGGRRGHGSLEPLTTDSVFWIASCTKLITGIACMQLVEQGLLSLDDPTELEAICPELKDIRVLQENGDLVEKKRGITLRMLLSHTAGFGYAFMNPKLRDHNLPAGYDEFSGHLSDFKQPLINQPGEVWEYGINIDWVGIVIERVSKRSLNEYYHQHIFEPLGLTHITMFPTAEMKTHLAYMHQRDPTGQIHTRDHLLRRPLIVDNESDVNSLFNSGGAGCFSTPEDYCRGFPSPFSVPGLLPNITPEILAVLLNDGTSPSTGKQLLKKPTVDEMFSDQVGNLPPLAEKYIPNPKPDLINAGTGFHPTVEGDRQGWGLTFLLSGGNTGRSLGTAQWSGLPNLFWWCDRENGVAGMICAQILPFGDAQVFKLYQEVEADVYKGLAEMK</sequence>
<keyword evidence="3" id="KW-1185">Reference proteome</keyword>
<dbReference type="InterPro" id="IPR012338">
    <property type="entry name" value="Beta-lactam/transpept-like"/>
</dbReference>
<feature type="domain" description="Beta-lactamase-related" evidence="1">
    <location>
        <begin position="26"/>
        <end position="407"/>
    </location>
</feature>
<dbReference type="AlphaFoldDB" id="A0A9W9R6L2"/>
<dbReference type="Proteomes" id="UP001148299">
    <property type="component" value="Unassembled WGS sequence"/>
</dbReference>
<dbReference type="Pfam" id="PF00144">
    <property type="entry name" value="Beta-lactamase"/>
    <property type="match status" value="1"/>
</dbReference>
<reference evidence="2" key="2">
    <citation type="journal article" date="2023" name="IMA Fungus">
        <title>Comparative genomic study of the Penicillium genus elucidates a diverse pangenome and 15 lateral gene transfer events.</title>
        <authorList>
            <person name="Petersen C."/>
            <person name="Sorensen T."/>
            <person name="Nielsen M.R."/>
            <person name="Sondergaard T.E."/>
            <person name="Sorensen J.L."/>
            <person name="Fitzpatrick D.A."/>
            <person name="Frisvad J.C."/>
            <person name="Nielsen K.L."/>
        </authorList>
    </citation>
    <scope>NUCLEOTIDE SEQUENCE</scope>
    <source>
        <strain evidence="2">IBT 35675</strain>
    </source>
</reference>
<protein>
    <recommendedName>
        <fullName evidence="1">Beta-lactamase-related domain-containing protein</fullName>
    </recommendedName>
</protein>